<organism evidence="1 2">
    <name type="scientific">Tetranychus urticae</name>
    <name type="common">Two-spotted spider mite</name>
    <dbReference type="NCBI Taxonomy" id="32264"/>
    <lineage>
        <taxon>Eukaryota</taxon>
        <taxon>Metazoa</taxon>
        <taxon>Ecdysozoa</taxon>
        <taxon>Arthropoda</taxon>
        <taxon>Chelicerata</taxon>
        <taxon>Arachnida</taxon>
        <taxon>Acari</taxon>
        <taxon>Acariformes</taxon>
        <taxon>Trombidiformes</taxon>
        <taxon>Prostigmata</taxon>
        <taxon>Eleutherengona</taxon>
        <taxon>Raphignathae</taxon>
        <taxon>Tetranychoidea</taxon>
        <taxon>Tetranychidae</taxon>
        <taxon>Tetranychus</taxon>
    </lineage>
</organism>
<evidence type="ECO:0000313" key="2">
    <source>
        <dbReference type="Proteomes" id="UP000015104"/>
    </source>
</evidence>
<dbReference type="EMBL" id="CAEY01000676">
    <property type="status" value="NOT_ANNOTATED_CDS"/>
    <property type="molecule type" value="Genomic_DNA"/>
</dbReference>
<sequence>MDTWHIIKYFNMIPCFKNITLSIEQILEQFW</sequence>
<proteinExistence type="predicted"/>
<accession>T1KX32</accession>
<evidence type="ECO:0000313" key="1">
    <source>
        <dbReference type="EnsemblMetazoa" id="tetur25g00950.1"/>
    </source>
</evidence>
<dbReference type="HOGENOM" id="CLU_3399884_0_0_1"/>
<dbReference type="EnsemblMetazoa" id="tetur25g00950.1">
    <property type="protein sequence ID" value="tetur25g00950.1"/>
    <property type="gene ID" value="tetur25g00950"/>
</dbReference>
<reference evidence="2" key="1">
    <citation type="submission" date="2011-08" db="EMBL/GenBank/DDBJ databases">
        <authorList>
            <person name="Rombauts S."/>
        </authorList>
    </citation>
    <scope>NUCLEOTIDE SEQUENCE</scope>
    <source>
        <strain evidence="2">London</strain>
    </source>
</reference>
<dbReference type="Proteomes" id="UP000015104">
    <property type="component" value="Unassembled WGS sequence"/>
</dbReference>
<keyword evidence="2" id="KW-1185">Reference proteome</keyword>
<dbReference type="AlphaFoldDB" id="T1KX32"/>
<protein>
    <submittedName>
        <fullName evidence="1">Uncharacterized protein</fullName>
    </submittedName>
</protein>
<name>T1KX32_TETUR</name>
<reference evidence="1" key="2">
    <citation type="submission" date="2015-06" db="UniProtKB">
        <authorList>
            <consortium name="EnsemblMetazoa"/>
        </authorList>
    </citation>
    <scope>IDENTIFICATION</scope>
</reference>